<dbReference type="EMBL" id="CM041553">
    <property type="protein sequence ID" value="KAI3352491.1"/>
    <property type="molecule type" value="Genomic_DNA"/>
</dbReference>
<evidence type="ECO:0000313" key="1">
    <source>
        <dbReference type="EMBL" id="KAI3352491.1"/>
    </source>
</evidence>
<keyword evidence="2" id="KW-1185">Reference proteome</keyword>
<organism evidence="1 2">
    <name type="scientific">Scortum barcoo</name>
    <name type="common">barcoo grunter</name>
    <dbReference type="NCBI Taxonomy" id="214431"/>
    <lineage>
        <taxon>Eukaryota</taxon>
        <taxon>Metazoa</taxon>
        <taxon>Chordata</taxon>
        <taxon>Craniata</taxon>
        <taxon>Vertebrata</taxon>
        <taxon>Euteleostomi</taxon>
        <taxon>Actinopterygii</taxon>
        <taxon>Neopterygii</taxon>
        <taxon>Teleostei</taxon>
        <taxon>Neoteleostei</taxon>
        <taxon>Acanthomorphata</taxon>
        <taxon>Eupercaria</taxon>
        <taxon>Centrarchiformes</taxon>
        <taxon>Terapontoidei</taxon>
        <taxon>Terapontidae</taxon>
        <taxon>Scortum</taxon>
    </lineage>
</organism>
<evidence type="ECO:0000313" key="2">
    <source>
        <dbReference type="Proteomes" id="UP000831701"/>
    </source>
</evidence>
<comment type="caution">
    <text evidence="1">The sequence shown here is derived from an EMBL/GenBank/DDBJ whole genome shotgun (WGS) entry which is preliminary data.</text>
</comment>
<accession>A0ACB8VAK7</accession>
<gene>
    <name evidence="1" type="ORF">L3Q82_005438</name>
</gene>
<dbReference type="Proteomes" id="UP000831701">
    <property type="component" value="Chromosome 23"/>
</dbReference>
<name>A0ACB8VAK7_9TELE</name>
<reference evidence="1" key="1">
    <citation type="submission" date="2022-04" db="EMBL/GenBank/DDBJ databases">
        <title>Jade perch genome.</title>
        <authorList>
            <person name="Chao B."/>
        </authorList>
    </citation>
    <scope>NUCLEOTIDE SEQUENCE</scope>
    <source>
        <strain evidence="1">CB-2022</strain>
    </source>
</reference>
<proteinExistence type="predicted"/>
<protein>
    <submittedName>
        <fullName evidence="1">Uncharacterized protein</fullName>
    </submittedName>
</protein>
<sequence>MDRECVSLLPRVCEVLADSGRSLPDDTSLEKLLDWFTGLTEAGGSLLEACPCVLEFISTVVSNTASDPGVLSFTLKLTGLVAAKEDGFKMLQDCSVLDLVFNLQQWQEAGLWEDPCLRIGWIQGLKNLLQHPKALSFFVKSDFIEPLLELQTDTSLFVALAVNQLLAHILLFFQPDSSAGCNGVHKKDDGRTRASITDLEHPAVTMDTRADYTAVVMTISEYLKESLVPKETTQVRQSVQILKLLVLLLAQARPPLRDKLLHTVADSLEELVTAGCSQLTQPLMDVILAAYSSSGTYEQVPDQRLTRLLSDMLNINRPSDLILAAAAFLRRGHCDNVHSAQAVRILLLPLDIITDQTLLGTKTTDDHQISMVEQLKSKTSCVSMICVCLTNAPQITLMPSVILPCPPASIVSAVLSVLRICSGISSSSTGCSEVCRNVIGSGKVQKCALEALTALSSSPGAKEKFNEVLTVMIQYLESPDSDPTVIHKSYQALVKWMSVSTDVSCITDQLRQDLMEVVRKRVCDMRWEVRDSTVEFLGHLAGVRVFLKSAEEVNDLSEALLGDCFTTPLLKEALQDTESYVRASAISALAKTLAHSWQQGATLTQEETEIVNRLLEILSQDTEGFARRAVVRYFTAWFSSRSSHSPPSSPGPSASFLMRCVRSVLSQGSSDLDWEVKVHTLELAELLLDEAFSGHHGYRKGSDTQRALSHPYGVVSDKPYTPHTHSGAETGCVESDLTAALNNLVEQGVVSALLSGLVDCDRPVGLKACRLLITLRETVCPLSLGALDAAIATVARVSCDLPSWGWGREIRKILKNTTKSDRTREADIAAQKGFEVDSEDCDVLKDGANEGGDGVTVGVCKTLSSLGLDERLDVLTQSSDHVHNSPLSLLQDILTARRVSRLEAEKRLRWQDTGVFLVRESESAPGEFSVSVSYGDRVEHFRVLEGGGQYCIWDESFCSLNRLVDFYRTHSIAVESVVYLKDPPSSPHLQAHLGRNPYPNPYKSSSQESLPSARLYSHPSHPERDTSPLLEPAVAKPRLAHALCDYTPPQNAHLHFLRGDIIDLLDCSGSLTWRGRCRGRVGIFPPEYVQPLYH</sequence>